<dbReference type="Proteomes" id="UP001159405">
    <property type="component" value="Unassembled WGS sequence"/>
</dbReference>
<keyword evidence="12" id="KW-1185">Reference proteome</keyword>
<feature type="compositionally biased region" description="Low complexity" evidence="8">
    <location>
        <begin position="59"/>
        <end position="76"/>
    </location>
</feature>
<keyword evidence="6 9" id="KW-0472">Membrane</keyword>
<feature type="signal peptide" evidence="10">
    <location>
        <begin position="1"/>
        <end position="20"/>
    </location>
</feature>
<feature type="region of interest" description="Disordered" evidence="8">
    <location>
        <begin position="30"/>
        <end position="78"/>
    </location>
</feature>
<comment type="caution">
    <text evidence="11">The sequence shown here is derived from an EMBL/GenBank/DDBJ whole genome shotgun (WGS) entry which is preliminary data.</text>
</comment>
<comment type="similarity">
    <text evidence="2">Belongs to the FAM174 family.</text>
</comment>
<evidence type="ECO:0000256" key="9">
    <source>
        <dbReference type="SAM" id="Phobius"/>
    </source>
</evidence>
<evidence type="ECO:0000256" key="1">
    <source>
        <dbReference type="ARBA" id="ARBA00004479"/>
    </source>
</evidence>
<dbReference type="PANTHER" id="PTHR28607:SF4">
    <property type="entry name" value="TRANSMEMBRANE PROTEIN"/>
    <property type="match status" value="1"/>
</dbReference>
<feature type="compositionally biased region" description="Basic and acidic residues" evidence="8">
    <location>
        <begin position="149"/>
        <end position="159"/>
    </location>
</feature>
<organism evidence="11 12">
    <name type="scientific">Porites lobata</name>
    <dbReference type="NCBI Taxonomy" id="104759"/>
    <lineage>
        <taxon>Eukaryota</taxon>
        <taxon>Metazoa</taxon>
        <taxon>Cnidaria</taxon>
        <taxon>Anthozoa</taxon>
        <taxon>Hexacorallia</taxon>
        <taxon>Scleractinia</taxon>
        <taxon>Fungiina</taxon>
        <taxon>Poritidae</taxon>
        <taxon>Porites</taxon>
    </lineage>
</organism>
<keyword evidence="4 10" id="KW-0732">Signal</keyword>
<evidence type="ECO:0000313" key="12">
    <source>
        <dbReference type="Proteomes" id="UP001159405"/>
    </source>
</evidence>
<evidence type="ECO:0000256" key="8">
    <source>
        <dbReference type="SAM" id="MobiDB-lite"/>
    </source>
</evidence>
<dbReference type="EMBL" id="CALNXK010000165">
    <property type="protein sequence ID" value="CAH3171561.1"/>
    <property type="molecule type" value="Genomic_DNA"/>
</dbReference>
<protein>
    <submittedName>
        <fullName evidence="11">Uncharacterized protein</fullName>
    </submittedName>
</protein>
<keyword evidence="5 9" id="KW-1133">Transmembrane helix</keyword>
<gene>
    <name evidence="11" type="ORF">PLOB_00012005</name>
</gene>
<reference evidence="11 12" key="1">
    <citation type="submission" date="2022-05" db="EMBL/GenBank/DDBJ databases">
        <authorList>
            <consortium name="Genoscope - CEA"/>
            <person name="William W."/>
        </authorList>
    </citation>
    <scope>NUCLEOTIDE SEQUENCE [LARGE SCALE GENOMIC DNA]</scope>
</reference>
<evidence type="ECO:0000256" key="3">
    <source>
        <dbReference type="ARBA" id="ARBA00022692"/>
    </source>
</evidence>
<dbReference type="InterPro" id="IPR009565">
    <property type="entry name" value="FAM174-like"/>
</dbReference>
<evidence type="ECO:0000256" key="6">
    <source>
        <dbReference type="ARBA" id="ARBA00023136"/>
    </source>
</evidence>
<dbReference type="PANTHER" id="PTHR28607">
    <property type="entry name" value="EXPRESSED PROTEIN"/>
    <property type="match status" value="1"/>
</dbReference>
<sequence>MDTCVKRVVVLMVFTSVVLCQGAASDQNVTQPTSKVNATMTPTQPPTTNKSSGNESFNETVTSSTSTSGSLESTGTMGKRDTHGLLQRSLYVAVGISAIVVIYFIVRAVKTRGRRKAKKYGVIHGTGSAELQPLEKAMEEEEEEEDMTLFDRKDTKWPR</sequence>
<feature type="compositionally biased region" description="Polar residues" evidence="8">
    <location>
        <begin position="30"/>
        <end position="58"/>
    </location>
</feature>
<keyword evidence="3 9" id="KW-0812">Transmembrane</keyword>
<feature type="compositionally biased region" description="Acidic residues" evidence="8">
    <location>
        <begin position="138"/>
        <end position="148"/>
    </location>
</feature>
<accession>A0ABN8QY76</accession>
<feature type="transmembrane region" description="Helical" evidence="9">
    <location>
        <begin position="90"/>
        <end position="109"/>
    </location>
</feature>
<evidence type="ECO:0000256" key="5">
    <source>
        <dbReference type="ARBA" id="ARBA00022989"/>
    </source>
</evidence>
<dbReference type="Pfam" id="PF06679">
    <property type="entry name" value="DUF1180"/>
    <property type="match status" value="1"/>
</dbReference>
<comment type="subcellular location">
    <subcellularLocation>
        <location evidence="1">Membrane</location>
        <topology evidence="1">Single-pass type I membrane protein</topology>
    </subcellularLocation>
</comment>
<evidence type="ECO:0000256" key="10">
    <source>
        <dbReference type="SAM" id="SignalP"/>
    </source>
</evidence>
<evidence type="ECO:0000256" key="4">
    <source>
        <dbReference type="ARBA" id="ARBA00022729"/>
    </source>
</evidence>
<evidence type="ECO:0000313" key="11">
    <source>
        <dbReference type="EMBL" id="CAH3171561.1"/>
    </source>
</evidence>
<feature type="region of interest" description="Disordered" evidence="8">
    <location>
        <begin position="136"/>
        <end position="159"/>
    </location>
</feature>
<proteinExistence type="inferred from homology"/>
<feature type="chain" id="PRO_5047042291" evidence="10">
    <location>
        <begin position="21"/>
        <end position="159"/>
    </location>
</feature>
<keyword evidence="7" id="KW-0325">Glycoprotein</keyword>
<evidence type="ECO:0000256" key="2">
    <source>
        <dbReference type="ARBA" id="ARBA00006986"/>
    </source>
</evidence>
<evidence type="ECO:0000256" key="7">
    <source>
        <dbReference type="ARBA" id="ARBA00023180"/>
    </source>
</evidence>
<name>A0ABN8QY76_9CNID</name>